<sequence>MHMSTMLRIQSGQKINSTFSAEEYAARQFKLCAHRAAENIDAAIFSPHLNANSCSDFCIAPAATAARTAAPGCPEETTIRKWG</sequence>
<dbReference type="Proteomes" id="UP000030063">
    <property type="component" value="Unassembled WGS sequence"/>
</dbReference>
<dbReference type="Gene3D" id="3.40.350.10">
    <property type="entry name" value="Creatinase/prolidase N-terminal domain"/>
    <property type="match status" value="1"/>
</dbReference>
<dbReference type="SUPFAM" id="SSF53092">
    <property type="entry name" value="Creatinase/prolidase N-terminal domain"/>
    <property type="match status" value="1"/>
</dbReference>
<proteinExistence type="predicted"/>
<accession>A0A0A1YKT0</accession>
<gene>
    <name evidence="1" type="ORF">TMS3_0100740</name>
</gene>
<dbReference type="AlphaFoldDB" id="A0A0A1YKT0"/>
<evidence type="ECO:0000313" key="2">
    <source>
        <dbReference type="Proteomes" id="UP000030063"/>
    </source>
</evidence>
<keyword evidence="2" id="KW-1185">Reference proteome</keyword>
<dbReference type="RefSeq" id="WP_025163314.1">
    <property type="nucleotide sequence ID" value="NZ_AWSQ01000001.1"/>
</dbReference>
<evidence type="ECO:0000313" key="1">
    <source>
        <dbReference type="EMBL" id="KFX70500.1"/>
    </source>
</evidence>
<reference evidence="1 2" key="1">
    <citation type="journal article" date="2014" name="Genome Announc.">
        <title>Draft Genome Sequence of Petroleum Oil-Degrading Marine Bacterium Pseudomonas taeanensis Strain MS-3, Isolated from a Crude Oil-Contaminated Seashore.</title>
        <authorList>
            <person name="Lee S.Y."/>
            <person name="Kim S.H."/>
            <person name="Lee D.G."/>
            <person name="Shin S."/>
            <person name="Yun S.H."/>
            <person name="Choi C.W."/>
            <person name="Chung Y.H."/>
            <person name="Choi J.S."/>
            <person name="Kahng H.Y."/>
            <person name="Kim S.I."/>
        </authorList>
    </citation>
    <scope>NUCLEOTIDE SEQUENCE [LARGE SCALE GENOMIC DNA]</scope>
    <source>
        <strain evidence="1 2">MS-3</strain>
    </source>
</reference>
<dbReference type="STRING" id="1395571.TMS3_0100740"/>
<dbReference type="EMBL" id="AWSQ01000001">
    <property type="protein sequence ID" value="KFX70500.1"/>
    <property type="molecule type" value="Genomic_DNA"/>
</dbReference>
<protein>
    <submittedName>
        <fullName evidence="1">Uncharacterized protein</fullName>
    </submittedName>
</protein>
<name>A0A0A1YKT0_9PSED</name>
<organism evidence="1 2">
    <name type="scientific">Pseudomonas taeanensis MS-3</name>
    <dbReference type="NCBI Taxonomy" id="1395571"/>
    <lineage>
        <taxon>Bacteria</taxon>
        <taxon>Pseudomonadati</taxon>
        <taxon>Pseudomonadota</taxon>
        <taxon>Gammaproteobacteria</taxon>
        <taxon>Pseudomonadales</taxon>
        <taxon>Pseudomonadaceae</taxon>
        <taxon>Pseudomonas</taxon>
    </lineage>
</organism>
<dbReference type="InterPro" id="IPR029149">
    <property type="entry name" value="Creatin/AminoP/Spt16_N"/>
</dbReference>
<comment type="caution">
    <text evidence="1">The sequence shown here is derived from an EMBL/GenBank/DDBJ whole genome shotgun (WGS) entry which is preliminary data.</text>
</comment>